<comment type="cofactor">
    <cofactor evidence="1">
        <name>[4Fe-4S] cluster</name>
        <dbReference type="ChEBI" id="CHEBI:49883"/>
    </cofactor>
</comment>
<feature type="domain" description="Radical SAM core" evidence="9">
    <location>
        <begin position="207"/>
        <end position="439"/>
    </location>
</feature>
<dbReference type="SUPFAM" id="SSF102114">
    <property type="entry name" value="Radical SAM enzymes"/>
    <property type="match status" value="1"/>
</dbReference>
<evidence type="ECO:0000313" key="10">
    <source>
        <dbReference type="EMBL" id="SVB55700.1"/>
    </source>
</evidence>
<keyword evidence="2" id="KW-0489">Methyltransferase</keyword>
<dbReference type="EMBL" id="UINC01046994">
    <property type="protein sequence ID" value="SVB55700.1"/>
    <property type="molecule type" value="Genomic_DNA"/>
</dbReference>
<dbReference type="GO" id="GO:0046872">
    <property type="term" value="F:metal ion binding"/>
    <property type="evidence" value="ECO:0007669"/>
    <property type="project" value="UniProtKB-KW"/>
</dbReference>
<keyword evidence="5" id="KW-0479">Metal-binding</keyword>
<evidence type="ECO:0000256" key="7">
    <source>
        <dbReference type="ARBA" id="ARBA00023014"/>
    </source>
</evidence>
<evidence type="ECO:0000259" key="9">
    <source>
        <dbReference type="PROSITE" id="PS51918"/>
    </source>
</evidence>
<evidence type="ECO:0000256" key="6">
    <source>
        <dbReference type="ARBA" id="ARBA00023004"/>
    </source>
</evidence>
<sequence length="495" mass="56575">MKVMLVFPPTTVYGDDPSVPPVVQPLGLAYLGAYLEQEGHEVNILDGRGAREDTTRTPTHTRFGIPDEEILRRVDDFGPDVLGISNMFTAYSGDPHRITKLIKDRHPKLPVIFGGSHPSEFPELVMKDKNVDMVVKGEGEVTFAELLTKIENKESLNDILGLTYRDGDRVIQNPPRERMADINSLPLPARHLLPMDVYIKESMRHEFIMRKPAGAMVTSRGCPQKCVFCTVRAVWGRDWAGRHPSKVVDEIEFLQEKYNMREVSFLDDDLGRDIPRLAALCDEIIRRKVDIRWTTPNGVAHWLLNENLLDKMKASGCYRLTFGIESGNKETRKFIKKKVPLEQATKMIAHANKIGLWTICTFILGFPYEKKEHMRDSIRYAIDSGTDMAVFYLLLPHPTSDVYSVFKKEGLLDLDPIMDPTVFKEVEDFAAIGEILSQRGAQTKYCSPEELQEMLTEAYKTFFKARLKKWVMNPFHFLRKVNSYEDLKYTIKVGG</sequence>
<dbReference type="InterPro" id="IPR006638">
    <property type="entry name" value="Elp3/MiaA/NifB-like_rSAM"/>
</dbReference>
<dbReference type="InterPro" id="IPR023404">
    <property type="entry name" value="rSAM_horseshoe"/>
</dbReference>
<keyword evidence="4" id="KW-0949">S-adenosyl-L-methionine</keyword>
<evidence type="ECO:0000256" key="5">
    <source>
        <dbReference type="ARBA" id="ARBA00022723"/>
    </source>
</evidence>
<dbReference type="PROSITE" id="PS51918">
    <property type="entry name" value="RADICAL_SAM"/>
    <property type="match status" value="1"/>
</dbReference>
<evidence type="ECO:0000256" key="2">
    <source>
        <dbReference type="ARBA" id="ARBA00022603"/>
    </source>
</evidence>
<feature type="domain" description="B12-binding" evidence="8">
    <location>
        <begin position="4"/>
        <end position="157"/>
    </location>
</feature>
<dbReference type="CDD" id="cd01335">
    <property type="entry name" value="Radical_SAM"/>
    <property type="match status" value="1"/>
</dbReference>
<dbReference type="PROSITE" id="PS51332">
    <property type="entry name" value="B12_BINDING"/>
    <property type="match status" value="1"/>
</dbReference>
<dbReference type="InterPro" id="IPR034466">
    <property type="entry name" value="Methyltransferase_Class_B"/>
</dbReference>
<dbReference type="CDD" id="cd02068">
    <property type="entry name" value="radical_SAM_B12_BD"/>
    <property type="match status" value="1"/>
</dbReference>
<dbReference type="InterPro" id="IPR058240">
    <property type="entry name" value="rSAM_sf"/>
</dbReference>
<evidence type="ECO:0000259" key="8">
    <source>
        <dbReference type="PROSITE" id="PS51332"/>
    </source>
</evidence>
<proteinExistence type="predicted"/>
<dbReference type="InterPro" id="IPR006158">
    <property type="entry name" value="Cobalamin-bd"/>
</dbReference>
<dbReference type="PANTHER" id="PTHR43409">
    <property type="entry name" value="ANAEROBIC MAGNESIUM-PROTOPORPHYRIN IX MONOMETHYL ESTER CYCLASE-RELATED"/>
    <property type="match status" value="1"/>
</dbReference>
<name>A0A382EY76_9ZZZZ</name>
<dbReference type="SMART" id="SM00729">
    <property type="entry name" value="Elp3"/>
    <property type="match status" value="1"/>
</dbReference>
<feature type="non-terminal residue" evidence="10">
    <location>
        <position position="495"/>
    </location>
</feature>
<dbReference type="SFLD" id="SFLDS00029">
    <property type="entry name" value="Radical_SAM"/>
    <property type="match status" value="1"/>
</dbReference>
<dbReference type="SUPFAM" id="SSF52242">
    <property type="entry name" value="Cobalamin (vitamin B12)-binding domain"/>
    <property type="match status" value="1"/>
</dbReference>
<dbReference type="SFLD" id="SFLDG01082">
    <property type="entry name" value="B12-binding_domain_containing"/>
    <property type="match status" value="1"/>
</dbReference>
<evidence type="ECO:0000256" key="1">
    <source>
        <dbReference type="ARBA" id="ARBA00001966"/>
    </source>
</evidence>
<keyword evidence="6" id="KW-0408">Iron</keyword>
<keyword evidence="3" id="KW-0808">Transferase</keyword>
<dbReference type="InterPro" id="IPR051198">
    <property type="entry name" value="BchE-like"/>
</dbReference>
<dbReference type="InterPro" id="IPR036724">
    <property type="entry name" value="Cobalamin-bd_sf"/>
</dbReference>
<gene>
    <name evidence="10" type="ORF">METZ01_LOCUS208554</name>
</gene>
<dbReference type="Gene3D" id="3.80.30.20">
    <property type="entry name" value="tm_1862 like domain"/>
    <property type="match status" value="1"/>
</dbReference>
<dbReference type="PANTHER" id="PTHR43409:SF7">
    <property type="entry name" value="BLL1977 PROTEIN"/>
    <property type="match status" value="1"/>
</dbReference>
<reference evidence="10" key="1">
    <citation type="submission" date="2018-05" db="EMBL/GenBank/DDBJ databases">
        <authorList>
            <person name="Lanie J.A."/>
            <person name="Ng W.-L."/>
            <person name="Kazmierczak K.M."/>
            <person name="Andrzejewski T.M."/>
            <person name="Davidsen T.M."/>
            <person name="Wayne K.J."/>
            <person name="Tettelin H."/>
            <person name="Glass J.I."/>
            <person name="Rusch D."/>
            <person name="Podicherti R."/>
            <person name="Tsui H.-C.T."/>
            <person name="Winkler M.E."/>
        </authorList>
    </citation>
    <scope>NUCLEOTIDE SEQUENCE</scope>
</reference>
<accession>A0A382EY76</accession>
<dbReference type="AlphaFoldDB" id="A0A382EY76"/>
<organism evidence="10">
    <name type="scientific">marine metagenome</name>
    <dbReference type="NCBI Taxonomy" id="408172"/>
    <lineage>
        <taxon>unclassified sequences</taxon>
        <taxon>metagenomes</taxon>
        <taxon>ecological metagenomes</taxon>
    </lineage>
</organism>
<dbReference type="InterPro" id="IPR007197">
    <property type="entry name" value="rSAM"/>
</dbReference>
<dbReference type="GO" id="GO:0003824">
    <property type="term" value="F:catalytic activity"/>
    <property type="evidence" value="ECO:0007669"/>
    <property type="project" value="InterPro"/>
</dbReference>
<dbReference type="Gene3D" id="3.40.50.280">
    <property type="entry name" value="Cobalamin-binding domain"/>
    <property type="match status" value="1"/>
</dbReference>
<dbReference type="Pfam" id="PF04055">
    <property type="entry name" value="Radical_SAM"/>
    <property type="match status" value="1"/>
</dbReference>
<evidence type="ECO:0000256" key="4">
    <source>
        <dbReference type="ARBA" id="ARBA00022691"/>
    </source>
</evidence>
<dbReference type="GO" id="GO:0051539">
    <property type="term" value="F:4 iron, 4 sulfur cluster binding"/>
    <property type="evidence" value="ECO:0007669"/>
    <property type="project" value="UniProtKB-KW"/>
</dbReference>
<dbReference type="Pfam" id="PF02310">
    <property type="entry name" value="B12-binding"/>
    <property type="match status" value="1"/>
</dbReference>
<dbReference type="GO" id="GO:0031419">
    <property type="term" value="F:cobalamin binding"/>
    <property type="evidence" value="ECO:0007669"/>
    <property type="project" value="InterPro"/>
</dbReference>
<dbReference type="SFLD" id="SFLDG01123">
    <property type="entry name" value="methyltransferase_(Class_B)"/>
    <property type="match status" value="1"/>
</dbReference>
<evidence type="ECO:0000256" key="3">
    <source>
        <dbReference type="ARBA" id="ARBA00022679"/>
    </source>
</evidence>
<keyword evidence="7" id="KW-0411">Iron-sulfur</keyword>
<protein>
    <submittedName>
        <fullName evidence="10">Uncharacterized protein</fullName>
    </submittedName>
</protein>